<dbReference type="Proteomes" id="UP001362999">
    <property type="component" value="Unassembled WGS sequence"/>
</dbReference>
<comment type="caution">
    <text evidence="3">The sequence shown here is derived from an EMBL/GenBank/DDBJ whole genome shotgun (WGS) entry which is preliminary data.</text>
</comment>
<dbReference type="AlphaFoldDB" id="A0AAV9Z570"/>
<keyword evidence="4" id="KW-1185">Reference proteome</keyword>
<evidence type="ECO:0000259" key="2">
    <source>
        <dbReference type="Pfam" id="PF24764"/>
    </source>
</evidence>
<evidence type="ECO:0000313" key="4">
    <source>
        <dbReference type="Proteomes" id="UP001362999"/>
    </source>
</evidence>
<dbReference type="InterPro" id="IPR058913">
    <property type="entry name" value="Integrase_dom_put"/>
</dbReference>
<dbReference type="Pfam" id="PF24764">
    <property type="entry name" value="rva_4"/>
    <property type="match status" value="1"/>
</dbReference>
<reference evidence="3 4" key="1">
    <citation type="journal article" date="2024" name="J Genomics">
        <title>Draft genome sequencing and assembly of Favolaschia claudopus CIRM-BRFM 2984 isolated from oak limbs.</title>
        <authorList>
            <person name="Navarro D."/>
            <person name="Drula E."/>
            <person name="Chaduli D."/>
            <person name="Cazenave R."/>
            <person name="Ahrendt S."/>
            <person name="Wang J."/>
            <person name="Lipzen A."/>
            <person name="Daum C."/>
            <person name="Barry K."/>
            <person name="Grigoriev I.V."/>
            <person name="Favel A."/>
            <person name="Rosso M.N."/>
            <person name="Martin F."/>
        </authorList>
    </citation>
    <scope>NUCLEOTIDE SEQUENCE [LARGE SCALE GENOMIC DNA]</scope>
    <source>
        <strain evidence="3 4">CIRM-BRFM 2984</strain>
    </source>
</reference>
<protein>
    <submittedName>
        <fullName evidence="3">Integrase catalytic domain-containing protein</fullName>
    </submittedName>
</protein>
<evidence type="ECO:0000256" key="1">
    <source>
        <dbReference type="SAM" id="MobiDB-lite"/>
    </source>
</evidence>
<sequence>RKDTLEFFRQIFFYLEKNALLDMENPIHRICLYIVFQPRIQLSLDETRSSWNLHKIRTAGNKTPMAIYELSKTRAINRGYWNSDPGDDIPTASNPTYGEDPEEQLPPADELSGDPVAADHTEFPEATAERDAGVFVNADDEIRAAAELLIELNLAEDDGNWGVDLYCRAVIVLTSHLDDAEL</sequence>
<feature type="domain" description="Integrase core" evidence="2">
    <location>
        <begin position="4"/>
        <end position="70"/>
    </location>
</feature>
<accession>A0AAV9Z570</accession>
<evidence type="ECO:0000313" key="3">
    <source>
        <dbReference type="EMBL" id="KAK6971534.1"/>
    </source>
</evidence>
<organism evidence="3 4">
    <name type="scientific">Favolaschia claudopus</name>
    <dbReference type="NCBI Taxonomy" id="2862362"/>
    <lineage>
        <taxon>Eukaryota</taxon>
        <taxon>Fungi</taxon>
        <taxon>Dikarya</taxon>
        <taxon>Basidiomycota</taxon>
        <taxon>Agaricomycotina</taxon>
        <taxon>Agaricomycetes</taxon>
        <taxon>Agaricomycetidae</taxon>
        <taxon>Agaricales</taxon>
        <taxon>Marasmiineae</taxon>
        <taxon>Mycenaceae</taxon>
        <taxon>Favolaschia</taxon>
    </lineage>
</organism>
<gene>
    <name evidence="3" type="ORF">R3P38DRAFT_2587029</name>
</gene>
<dbReference type="EMBL" id="JAWWNJ010000210">
    <property type="protein sequence ID" value="KAK6971534.1"/>
    <property type="molecule type" value="Genomic_DNA"/>
</dbReference>
<proteinExistence type="predicted"/>
<name>A0AAV9Z570_9AGAR</name>
<feature type="non-terminal residue" evidence="3">
    <location>
        <position position="1"/>
    </location>
</feature>
<feature type="region of interest" description="Disordered" evidence="1">
    <location>
        <begin position="79"/>
        <end position="115"/>
    </location>
</feature>